<dbReference type="HOGENOM" id="CLU_3334268_0_0_12"/>
<dbReference type="KEGG" id="tped:TPE_0781"/>
<dbReference type="PATRIC" id="fig|1291379.3.peg.777"/>
<reference evidence="1 2" key="1">
    <citation type="journal article" date="2013" name="PLoS ONE">
        <title>Genome-Wide Relatedness of Treponema pedis, from Gingiva and Necrotic Skin Lesions of Pigs, with the Human Oral Pathogen Treponema denticola.</title>
        <authorList>
            <person name="Svartstrom O."/>
            <person name="Mushtaq M."/>
            <person name="Pringle M."/>
            <person name="Segerman B."/>
        </authorList>
    </citation>
    <scope>NUCLEOTIDE SEQUENCE [LARGE SCALE GENOMIC DNA]</scope>
    <source>
        <strain evidence="1">T A4</strain>
    </source>
</reference>
<accession>S5ZL30</accession>
<dbReference type="EMBL" id="CP004120">
    <property type="protein sequence ID" value="AGT43277.1"/>
    <property type="molecule type" value="Genomic_DNA"/>
</dbReference>
<evidence type="ECO:0000313" key="2">
    <source>
        <dbReference type="Proteomes" id="UP000015620"/>
    </source>
</evidence>
<sequence length="38" mass="4532">MFHVKQLRHLKGLLCPFFILNPLFKKTDLTLSKTNFLK</sequence>
<keyword evidence="2" id="KW-1185">Reference proteome</keyword>
<protein>
    <submittedName>
        <fullName evidence="1">Uncharacterized protein</fullName>
    </submittedName>
</protein>
<dbReference type="Proteomes" id="UP000015620">
    <property type="component" value="Chromosome"/>
</dbReference>
<name>S5ZL30_9SPIR</name>
<proteinExistence type="predicted"/>
<dbReference type="STRING" id="1291379.TPE_0781"/>
<evidence type="ECO:0000313" key="1">
    <source>
        <dbReference type="EMBL" id="AGT43277.1"/>
    </source>
</evidence>
<gene>
    <name evidence="1" type="ORF">TPE_0781</name>
</gene>
<dbReference type="AlphaFoldDB" id="S5ZL30"/>
<organism evidence="1 2">
    <name type="scientific">Treponema pedis str. T A4</name>
    <dbReference type="NCBI Taxonomy" id="1291379"/>
    <lineage>
        <taxon>Bacteria</taxon>
        <taxon>Pseudomonadati</taxon>
        <taxon>Spirochaetota</taxon>
        <taxon>Spirochaetia</taxon>
        <taxon>Spirochaetales</taxon>
        <taxon>Treponemataceae</taxon>
        <taxon>Treponema</taxon>
    </lineage>
</organism>